<comment type="caution">
    <text evidence="1">The sequence shown here is derived from an EMBL/GenBank/DDBJ whole genome shotgun (WGS) entry which is preliminary data.</text>
</comment>
<sequence>MILRMDLGRLFPNYGERKWLLLFLKSKAQASCSRTYITLPKEIEIGNPPDLISLLDVQSQTHNSSSSTLSIQFYPA</sequence>
<keyword evidence="2" id="KW-1185">Reference proteome</keyword>
<evidence type="ECO:0000313" key="1">
    <source>
        <dbReference type="EMBL" id="OLY79633.1"/>
    </source>
</evidence>
<gene>
    <name evidence="1" type="ORF">AYI68_g6293</name>
</gene>
<evidence type="ECO:0000313" key="2">
    <source>
        <dbReference type="Proteomes" id="UP000187455"/>
    </source>
</evidence>
<name>A0A1R0GRV4_9FUNG</name>
<dbReference type="Proteomes" id="UP000187455">
    <property type="component" value="Unassembled WGS sequence"/>
</dbReference>
<dbReference type="EMBL" id="LSSL01004227">
    <property type="protein sequence ID" value="OLY79633.1"/>
    <property type="molecule type" value="Genomic_DNA"/>
</dbReference>
<protein>
    <submittedName>
        <fullName evidence="1">Uncharacterized protein</fullName>
    </submittedName>
</protein>
<organism evidence="1 2">
    <name type="scientific">Smittium mucronatum</name>
    <dbReference type="NCBI Taxonomy" id="133383"/>
    <lineage>
        <taxon>Eukaryota</taxon>
        <taxon>Fungi</taxon>
        <taxon>Fungi incertae sedis</taxon>
        <taxon>Zoopagomycota</taxon>
        <taxon>Kickxellomycotina</taxon>
        <taxon>Harpellomycetes</taxon>
        <taxon>Harpellales</taxon>
        <taxon>Legeriomycetaceae</taxon>
        <taxon>Smittium</taxon>
    </lineage>
</organism>
<dbReference type="AlphaFoldDB" id="A0A1R0GRV4"/>
<reference evidence="1 2" key="1">
    <citation type="journal article" date="2016" name="Mol. Biol. Evol.">
        <title>Genome-Wide Survey of Gut Fungi (Harpellales) Reveals the First Horizontally Transferred Ubiquitin Gene from a Mosquito Host.</title>
        <authorList>
            <person name="Wang Y."/>
            <person name="White M.M."/>
            <person name="Kvist S."/>
            <person name="Moncalvo J.M."/>
        </authorList>
    </citation>
    <scope>NUCLEOTIDE SEQUENCE [LARGE SCALE GENOMIC DNA]</scope>
    <source>
        <strain evidence="1 2">ALG-7-W6</strain>
    </source>
</reference>
<proteinExistence type="predicted"/>
<accession>A0A1R0GRV4</accession>